<sequence length="60" mass="6926">MKLFELHIMSLELKVLIPDQKWYLENVKGLKTLEALDITVTMKLAVGWSPTQRSLLMPIT</sequence>
<proteinExistence type="predicted"/>
<name>A0A0A9CCD8_ARUDO</name>
<accession>A0A0A9CCD8</accession>
<protein>
    <submittedName>
        <fullName evidence="1">Uncharacterized protein</fullName>
    </submittedName>
</protein>
<evidence type="ECO:0000313" key="1">
    <source>
        <dbReference type="EMBL" id="JAD72088.1"/>
    </source>
</evidence>
<reference evidence="1" key="1">
    <citation type="submission" date="2014-09" db="EMBL/GenBank/DDBJ databases">
        <authorList>
            <person name="Magalhaes I.L.F."/>
            <person name="Oliveira U."/>
            <person name="Santos F.R."/>
            <person name="Vidigal T.H.D.A."/>
            <person name="Brescovit A.D."/>
            <person name="Santos A.J."/>
        </authorList>
    </citation>
    <scope>NUCLEOTIDE SEQUENCE</scope>
    <source>
        <tissue evidence="1">Shoot tissue taken approximately 20 cm above the soil surface</tissue>
    </source>
</reference>
<dbReference type="EMBL" id="GBRH01225807">
    <property type="protein sequence ID" value="JAD72088.1"/>
    <property type="molecule type" value="Transcribed_RNA"/>
</dbReference>
<organism evidence="1">
    <name type="scientific">Arundo donax</name>
    <name type="common">Giant reed</name>
    <name type="synonym">Donax arundinaceus</name>
    <dbReference type="NCBI Taxonomy" id="35708"/>
    <lineage>
        <taxon>Eukaryota</taxon>
        <taxon>Viridiplantae</taxon>
        <taxon>Streptophyta</taxon>
        <taxon>Embryophyta</taxon>
        <taxon>Tracheophyta</taxon>
        <taxon>Spermatophyta</taxon>
        <taxon>Magnoliopsida</taxon>
        <taxon>Liliopsida</taxon>
        <taxon>Poales</taxon>
        <taxon>Poaceae</taxon>
        <taxon>PACMAD clade</taxon>
        <taxon>Arundinoideae</taxon>
        <taxon>Arundineae</taxon>
        <taxon>Arundo</taxon>
    </lineage>
</organism>
<reference evidence="1" key="2">
    <citation type="journal article" date="2015" name="Data Brief">
        <title>Shoot transcriptome of the giant reed, Arundo donax.</title>
        <authorList>
            <person name="Barrero R.A."/>
            <person name="Guerrero F.D."/>
            <person name="Moolhuijzen P."/>
            <person name="Goolsby J.A."/>
            <person name="Tidwell J."/>
            <person name="Bellgard S.E."/>
            <person name="Bellgard M.I."/>
        </authorList>
    </citation>
    <scope>NUCLEOTIDE SEQUENCE</scope>
    <source>
        <tissue evidence="1">Shoot tissue taken approximately 20 cm above the soil surface</tissue>
    </source>
</reference>
<dbReference type="AlphaFoldDB" id="A0A0A9CCD8"/>